<dbReference type="PANTHER" id="PTHR43156:SF2">
    <property type="entry name" value="STAGE II SPORULATION PROTEIN E"/>
    <property type="match status" value="1"/>
</dbReference>
<evidence type="ECO:0000256" key="2">
    <source>
        <dbReference type="SAM" id="Phobius"/>
    </source>
</evidence>
<dbReference type="InterPro" id="IPR036457">
    <property type="entry name" value="PPM-type-like_dom_sf"/>
</dbReference>
<reference evidence="4 5" key="1">
    <citation type="submission" date="2024-10" db="EMBL/GenBank/DDBJ databases">
        <title>The Natural Products Discovery Center: Release of the First 8490 Sequenced Strains for Exploring Actinobacteria Biosynthetic Diversity.</title>
        <authorList>
            <person name="Kalkreuter E."/>
            <person name="Kautsar S.A."/>
            <person name="Yang D."/>
            <person name="Bader C.D."/>
            <person name="Teijaro C.N."/>
            <person name="Fluegel L."/>
            <person name="Davis C.M."/>
            <person name="Simpson J.R."/>
            <person name="Lauterbach L."/>
            <person name="Steele A.D."/>
            <person name="Gui C."/>
            <person name="Meng S."/>
            <person name="Li G."/>
            <person name="Viehrig K."/>
            <person name="Ye F."/>
            <person name="Su P."/>
            <person name="Kiefer A.F."/>
            <person name="Nichols A."/>
            <person name="Cepeda A.J."/>
            <person name="Yan W."/>
            <person name="Fan B."/>
            <person name="Jiang Y."/>
            <person name="Adhikari A."/>
            <person name="Zheng C.-J."/>
            <person name="Schuster L."/>
            <person name="Cowan T.M."/>
            <person name="Smanski M.J."/>
            <person name="Chevrette M.G."/>
            <person name="De Carvalho L.P.S."/>
            <person name="Shen B."/>
        </authorList>
    </citation>
    <scope>NUCLEOTIDE SEQUENCE [LARGE SCALE GENOMIC DNA]</scope>
    <source>
        <strain evidence="4 5">NPDC002173</strain>
    </source>
</reference>
<dbReference type="GO" id="GO:0004722">
    <property type="term" value="F:protein serine/threonine phosphatase activity"/>
    <property type="evidence" value="ECO:0007669"/>
    <property type="project" value="UniProtKB-EC"/>
</dbReference>
<dbReference type="Proteomes" id="UP001602013">
    <property type="component" value="Unassembled WGS sequence"/>
</dbReference>
<keyword evidence="2" id="KW-1133">Transmembrane helix</keyword>
<sequence length="384" mass="40747">MRRRSAARSRSWREARGLVAVPLALIIAITVVNLATPSHLHLGPLLVAAPALAAVILGRWLTALTGVLALVGQVAIGVILRDLPTTDRIAQMASVVLVSVFSALLSALRQRQVRELTQVRQVAEIAQSLVLRPLPPRIGPLRVAAVYLAAETEMQIGGDLYAVARTTSGTRLIVGDVRGKGLTAVGDAALLLGAFRAAAHLQAGLAELAAHLEAGVAWHLAESCAHEQAEEGFITAVLIDIPDGTPTIRMVHCGHPPPLLLRRKQITALCARSPGPPLGLQLGLPCRQVDTFDFKAGDMLLVYTDGVIEARNSQGVFYPLAERAAAWIGKRPQVLVEHLRTDLLAYAGGHLGDDAAVIAIERSGSVSAPREAPHYGRPPAPYPN</sequence>
<feature type="transmembrane region" description="Helical" evidence="2">
    <location>
        <begin position="89"/>
        <end position="108"/>
    </location>
</feature>
<dbReference type="PANTHER" id="PTHR43156">
    <property type="entry name" value="STAGE II SPORULATION PROTEIN E-RELATED"/>
    <property type="match status" value="1"/>
</dbReference>
<accession>A0ABW6SQK1</accession>
<name>A0ABW6SQK1_9ACTN</name>
<comment type="caution">
    <text evidence="4">The sequence shown here is derived from an EMBL/GenBank/DDBJ whole genome shotgun (WGS) entry which is preliminary data.</text>
</comment>
<feature type="transmembrane region" description="Helical" evidence="2">
    <location>
        <begin position="58"/>
        <end position="80"/>
    </location>
</feature>
<dbReference type="Gene3D" id="3.60.40.10">
    <property type="entry name" value="PPM-type phosphatase domain"/>
    <property type="match status" value="1"/>
</dbReference>
<feature type="domain" description="PPM-type phosphatase" evidence="3">
    <location>
        <begin position="141"/>
        <end position="362"/>
    </location>
</feature>
<dbReference type="SMART" id="SM00331">
    <property type="entry name" value="PP2C_SIG"/>
    <property type="match status" value="1"/>
</dbReference>
<dbReference type="EMBL" id="JBIASD010000009">
    <property type="protein sequence ID" value="MFF3667188.1"/>
    <property type="molecule type" value="Genomic_DNA"/>
</dbReference>
<organism evidence="4 5">
    <name type="scientific">Microtetraspora malaysiensis</name>
    <dbReference type="NCBI Taxonomy" id="161358"/>
    <lineage>
        <taxon>Bacteria</taxon>
        <taxon>Bacillati</taxon>
        <taxon>Actinomycetota</taxon>
        <taxon>Actinomycetes</taxon>
        <taxon>Streptosporangiales</taxon>
        <taxon>Streptosporangiaceae</taxon>
        <taxon>Microtetraspora</taxon>
    </lineage>
</organism>
<protein>
    <submittedName>
        <fullName evidence="4">PP2C family protein-serine/threonine phosphatase</fullName>
        <ecNumber evidence="4">3.1.3.16</ecNumber>
    </submittedName>
</protein>
<proteinExistence type="predicted"/>
<dbReference type="EC" id="3.1.3.16" evidence="4"/>
<evidence type="ECO:0000313" key="4">
    <source>
        <dbReference type="EMBL" id="MFF3667188.1"/>
    </source>
</evidence>
<keyword evidence="5" id="KW-1185">Reference proteome</keyword>
<keyword evidence="2" id="KW-0812">Transmembrane</keyword>
<evidence type="ECO:0000259" key="3">
    <source>
        <dbReference type="SMART" id="SM00331"/>
    </source>
</evidence>
<gene>
    <name evidence="4" type="ORF">ACFYXI_16440</name>
</gene>
<dbReference type="Pfam" id="PF07228">
    <property type="entry name" value="SpoIIE"/>
    <property type="match status" value="1"/>
</dbReference>
<dbReference type="RefSeq" id="WP_387412058.1">
    <property type="nucleotide sequence ID" value="NZ_JBIASD010000009.1"/>
</dbReference>
<evidence type="ECO:0000313" key="5">
    <source>
        <dbReference type="Proteomes" id="UP001602013"/>
    </source>
</evidence>
<dbReference type="InterPro" id="IPR001932">
    <property type="entry name" value="PPM-type_phosphatase-like_dom"/>
</dbReference>
<dbReference type="SUPFAM" id="SSF81606">
    <property type="entry name" value="PP2C-like"/>
    <property type="match status" value="1"/>
</dbReference>
<keyword evidence="2" id="KW-0472">Membrane</keyword>
<evidence type="ECO:0000256" key="1">
    <source>
        <dbReference type="ARBA" id="ARBA00022801"/>
    </source>
</evidence>
<dbReference type="InterPro" id="IPR052016">
    <property type="entry name" value="Bact_Sigma-Reg"/>
</dbReference>
<keyword evidence="1 4" id="KW-0378">Hydrolase</keyword>